<organism evidence="1 2">
    <name type="scientific">Candidatus Vogelbacteria bacterium RIFOXYD2_FULL_44_9</name>
    <dbReference type="NCBI Taxonomy" id="1802441"/>
    <lineage>
        <taxon>Bacteria</taxon>
        <taxon>Candidatus Vogeliibacteriota</taxon>
    </lineage>
</organism>
<accession>A0A1G2QQ57</accession>
<dbReference type="Proteomes" id="UP000177140">
    <property type="component" value="Unassembled WGS sequence"/>
</dbReference>
<proteinExistence type="predicted"/>
<sequence>MNLHQQKSLSVIRELSARFFRDQSSTKSLITVTNCIPSKDGKHVTILITVLPEQFEDEAIFFARRHRTEMRNFIKKNSRLHILPFFEVELDLIEKGQQLVDKVRSEEKN</sequence>
<reference evidence="1 2" key="1">
    <citation type="journal article" date="2016" name="Nat. Commun.">
        <title>Thousands of microbial genomes shed light on interconnected biogeochemical processes in an aquifer system.</title>
        <authorList>
            <person name="Anantharaman K."/>
            <person name="Brown C.T."/>
            <person name="Hug L.A."/>
            <person name="Sharon I."/>
            <person name="Castelle C.J."/>
            <person name="Probst A.J."/>
            <person name="Thomas B.C."/>
            <person name="Singh A."/>
            <person name="Wilkins M.J."/>
            <person name="Karaoz U."/>
            <person name="Brodie E.L."/>
            <person name="Williams K.H."/>
            <person name="Hubbard S.S."/>
            <person name="Banfield J.F."/>
        </authorList>
    </citation>
    <scope>NUCLEOTIDE SEQUENCE [LARGE SCALE GENOMIC DNA]</scope>
</reference>
<name>A0A1G2QQ57_9BACT</name>
<evidence type="ECO:0000313" key="1">
    <source>
        <dbReference type="EMBL" id="OHA62623.1"/>
    </source>
</evidence>
<dbReference type="InterPro" id="IPR015946">
    <property type="entry name" value="KH_dom-like_a/b"/>
</dbReference>
<gene>
    <name evidence="1" type="ORF">A2556_02885</name>
</gene>
<evidence type="ECO:0008006" key="3">
    <source>
        <dbReference type="Google" id="ProtNLM"/>
    </source>
</evidence>
<dbReference type="Gene3D" id="3.30.300.20">
    <property type="match status" value="1"/>
</dbReference>
<dbReference type="InterPro" id="IPR023799">
    <property type="entry name" value="RbfA_dom_sf"/>
</dbReference>
<protein>
    <recommendedName>
        <fullName evidence="3">Ribosome-binding factor A</fullName>
    </recommendedName>
</protein>
<dbReference type="SUPFAM" id="SSF89919">
    <property type="entry name" value="Ribosome-binding factor A, RbfA"/>
    <property type="match status" value="1"/>
</dbReference>
<comment type="caution">
    <text evidence="1">The sequence shown here is derived from an EMBL/GenBank/DDBJ whole genome shotgun (WGS) entry which is preliminary data.</text>
</comment>
<dbReference type="EMBL" id="MHTM01000007">
    <property type="protein sequence ID" value="OHA62623.1"/>
    <property type="molecule type" value="Genomic_DNA"/>
</dbReference>
<dbReference type="AlphaFoldDB" id="A0A1G2QQ57"/>
<evidence type="ECO:0000313" key="2">
    <source>
        <dbReference type="Proteomes" id="UP000177140"/>
    </source>
</evidence>